<evidence type="ECO:0000313" key="3">
    <source>
        <dbReference type="Proteomes" id="UP000465035"/>
    </source>
</evidence>
<reference evidence="2 3" key="1">
    <citation type="submission" date="2019-12" db="EMBL/GenBank/DDBJ databases">
        <title>Lactobacillus hilgardii FLUB.</title>
        <authorList>
            <person name="Gustaw K."/>
        </authorList>
    </citation>
    <scope>NUCLEOTIDE SEQUENCE [LARGE SCALE GENOMIC DNA]</scope>
    <source>
        <strain evidence="2 3">FLUB</strain>
    </source>
</reference>
<dbReference type="Proteomes" id="UP000465035">
    <property type="component" value="Chromosome"/>
</dbReference>
<name>A0A6P1EFV4_LENHI</name>
<dbReference type="GeneID" id="69059102"/>
<evidence type="ECO:0000256" key="1">
    <source>
        <dbReference type="SAM" id="Phobius"/>
    </source>
</evidence>
<dbReference type="AlphaFoldDB" id="A0A6P1EFV4"/>
<accession>A0A6P1EFV4</accession>
<feature type="transmembrane region" description="Helical" evidence="1">
    <location>
        <begin position="57"/>
        <end position="73"/>
    </location>
</feature>
<sequence>MINLGELYEQSGQTFYTCLNFTFILLGVVAIFPTLNWIGLLFFIYNQSYNHSQLQSGNISTFFIAFVAGAYLFEHSSKFFDEHVPPFMTTNFYNFNKLIILRFFNLFGVMQKNNIQYPITEGIALSVQEALSIENQDSNVQRRLSILKIYLRFSSSYEGTFKLLCYIDLIACISNLLLADIYMAVYELILFAMFYILWRIMTYWKRTLLWRILNNYWLSNSTATPKPKSLANQWFKKAIVDNMEIFNQKERILMRKDIKNSSNIKFKRK</sequence>
<keyword evidence="1" id="KW-1133">Transmembrane helix</keyword>
<gene>
    <name evidence="2" type="ORF">GQR93_12025</name>
</gene>
<dbReference type="RefSeq" id="WP_004466436.1">
    <property type="nucleotide sequence ID" value="NZ_CABKOL010000104.1"/>
</dbReference>
<organism evidence="2 3">
    <name type="scientific">Lentilactobacillus hilgardii</name>
    <name type="common">Lactobacillus hilgardii</name>
    <dbReference type="NCBI Taxonomy" id="1588"/>
    <lineage>
        <taxon>Bacteria</taxon>
        <taxon>Bacillati</taxon>
        <taxon>Bacillota</taxon>
        <taxon>Bacilli</taxon>
        <taxon>Lactobacillales</taxon>
        <taxon>Lactobacillaceae</taxon>
        <taxon>Lentilactobacillus</taxon>
    </lineage>
</organism>
<keyword evidence="1" id="KW-0472">Membrane</keyword>
<feature type="transmembrane region" description="Helical" evidence="1">
    <location>
        <begin position="20"/>
        <end position="45"/>
    </location>
</feature>
<keyword evidence="1" id="KW-0812">Transmembrane</keyword>
<proteinExistence type="predicted"/>
<protein>
    <submittedName>
        <fullName evidence="2">Uncharacterized protein</fullName>
    </submittedName>
</protein>
<evidence type="ECO:0000313" key="2">
    <source>
        <dbReference type="EMBL" id="QHB52864.1"/>
    </source>
</evidence>
<dbReference type="EMBL" id="CP047121">
    <property type="protein sequence ID" value="QHB52864.1"/>
    <property type="molecule type" value="Genomic_DNA"/>
</dbReference>
<feature type="transmembrane region" description="Helical" evidence="1">
    <location>
        <begin position="184"/>
        <end position="201"/>
    </location>
</feature>